<sequence length="31" mass="3345">MIGTAIKLTRVKFAITIEKSAIEKKALELGA</sequence>
<evidence type="ECO:0000313" key="2">
    <source>
        <dbReference type="Proteomes" id="UP000256405"/>
    </source>
</evidence>
<organism evidence="1 2">
    <name type="scientific">Algoriphagus antarcticus</name>
    <dbReference type="NCBI Taxonomy" id="238540"/>
    <lineage>
        <taxon>Bacteria</taxon>
        <taxon>Pseudomonadati</taxon>
        <taxon>Bacteroidota</taxon>
        <taxon>Cytophagia</taxon>
        <taxon>Cytophagales</taxon>
        <taxon>Cyclobacteriaceae</taxon>
        <taxon>Algoriphagus</taxon>
    </lineage>
</organism>
<dbReference type="Proteomes" id="UP000256405">
    <property type="component" value="Unassembled WGS sequence"/>
</dbReference>
<evidence type="ECO:0000313" key="1">
    <source>
        <dbReference type="EMBL" id="REG84531.1"/>
    </source>
</evidence>
<dbReference type="AlphaFoldDB" id="A0A3E0DRP6"/>
<gene>
    <name evidence="1" type="ORF">C8N25_115111</name>
</gene>
<proteinExistence type="predicted"/>
<keyword evidence="2" id="KW-1185">Reference proteome</keyword>
<reference evidence="1 2" key="1">
    <citation type="submission" date="2018-08" db="EMBL/GenBank/DDBJ databases">
        <title>Genomic Encyclopedia of Archaeal and Bacterial Type Strains, Phase II (KMG-II): from individual species to whole genera.</title>
        <authorList>
            <person name="Goeker M."/>
        </authorList>
    </citation>
    <scope>NUCLEOTIDE SEQUENCE [LARGE SCALE GENOMIC DNA]</scope>
    <source>
        <strain evidence="1 2">DSM 15986</strain>
    </source>
</reference>
<comment type="caution">
    <text evidence="1">The sequence shown here is derived from an EMBL/GenBank/DDBJ whole genome shotgun (WGS) entry which is preliminary data.</text>
</comment>
<protein>
    <submittedName>
        <fullName evidence="1">Uncharacterized protein</fullName>
    </submittedName>
</protein>
<name>A0A3E0DRP6_9BACT</name>
<accession>A0A3E0DRP6</accession>
<dbReference type="EMBL" id="QUNF01000015">
    <property type="protein sequence ID" value="REG84531.1"/>
    <property type="molecule type" value="Genomic_DNA"/>
</dbReference>